<feature type="transmembrane region" description="Helical" evidence="5">
    <location>
        <begin position="86"/>
        <end position="108"/>
    </location>
</feature>
<keyword evidence="3 5" id="KW-1133">Transmembrane helix</keyword>
<feature type="transmembrane region" description="Helical" evidence="5">
    <location>
        <begin position="337"/>
        <end position="358"/>
    </location>
</feature>
<dbReference type="InterPro" id="IPR004841">
    <property type="entry name" value="AA-permease/SLC12A_dom"/>
</dbReference>
<feature type="domain" description="Amino acid permease/ SLC12A" evidence="6">
    <location>
        <begin position="13"/>
        <end position="413"/>
    </location>
</feature>
<dbReference type="Proteomes" id="UP000651837">
    <property type="component" value="Unassembled WGS sequence"/>
</dbReference>
<dbReference type="AlphaFoldDB" id="A0A316DZ89"/>
<feature type="transmembrane region" description="Helical" evidence="5">
    <location>
        <begin position="315"/>
        <end position="331"/>
    </location>
</feature>
<comment type="caution">
    <text evidence="8">The sequence shown here is derived from an EMBL/GenBank/DDBJ whole genome shotgun (WGS) entry which is preliminary data.</text>
</comment>
<evidence type="ECO:0000256" key="3">
    <source>
        <dbReference type="ARBA" id="ARBA00022989"/>
    </source>
</evidence>
<evidence type="ECO:0000313" key="8">
    <source>
        <dbReference type="EMBL" id="PWK23431.1"/>
    </source>
</evidence>
<keyword evidence="10" id="KW-1185">Reference proteome</keyword>
<feature type="transmembrane region" description="Helical" evidence="5">
    <location>
        <begin position="378"/>
        <end position="410"/>
    </location>
</feature>
<organism evidence="8 9">
    <name type="scientific">Maribacter polysiphoniae</name>
    <dbReference type="NCBI Taxonomy" id="429344"/>
    <lineage>
        <taxon>Bacteria</taxon>
        <taxon>Pseudomonadati</taxon>
        <taxon>Bacteroidota</taxon>
        <taxon>Flavobacteriia</taxon>
        <taxon>Flavobacteriales</taxon>
        <taxon>Flavobacteriaceae</taxon>
        <taxon>Maribacter</taxon>
    </lineage>
</organism>
<protein>
    <submittedName>
        <fullName evidence="7">Amino acid permease</fullName>
    </submittedName>
    <submittedName>
        <fullName evidence="8">Amino acid transporter</fullName>
    </submittedName>
</protein>
<feature type="transmembrane region" description="Helical" evidence="5">
    <location>
        <begin position="153"/>
        <end position="171"/>
    </location>
</feature>
<dbReference type="InterPro" id="IPR004842">
    <property type="entry name" value="SLC12A_fam"/>
</dbReference>
<dbReference type="PANTHER" id="PTHR11827">
    <property type="entry name" value="SOLUTE CARRIER FAMILY 12, CATION COTRANSPORTERS"/>
    <property type="match status" value="1"/>
</dbReference>
<dbReference type="OrthoDB" id="3181223at2"/>
<feature type="transmembrane region" description="Helical" evidence="5">
    <location>
        <begin position="264"/>
        <end position="285"/>
    </location>
</feature>
<dbReference type="Gene3D" id="1.20.1740.10">
    <property type="entry name" value="Amino acid/polyamine transporter I"/>
    <property type="match status" value="1"/>
</dbReference>
<evidence type="ECO:0000259" key="6">
    <source>
        <dbReference type="Pfam" id="PF00324"/>
    </source>
</evidence>
<feature type="transmembrane region" description="Helical" evidence="5">
    <location>
        <begin position="7"/>
        <end position="28"/>
    </location>
</feature>
<feature type="transmembrane region" description="Helical" evidence="5">
    <location>
        <begin position="222"/>
        <end position="244"/>
    </location>
</feature>
<accession>A0A316DZ89</accession>
<dbReference type="PANTHER" id="PTHR11827:SF72">
    <property type="entry name" value="GH08340P"/>
    <property type="match status" value="1"/>
</dbReference>
<reference evidence="8 9" key="1">
    <citation type="submission" date="2018-05" db="EMBL/GenBank/DDBJ databases">
        <title>Genomic Encyclopedia of Archaeal and Bacterial Type Strains, Phase II (KMG-II): from individual species to whole genera.</title>
        <authorList>
            <person name="Goeker M."/>
        </authorList>
    </citation>
    <scope>NUCLEOTIDE SEQUENCE [LARGE SCALE GENOMIC DNA]</scope>
    <source>
        <strain evidence="8 9">DSM 23514</strain>
    </source>
</reference>
<dbReference type="EMBL" id="QGGQ01000004">
    <property type="protein sequence ID" value="PWK23431.1"/>
    <property type="molecule type" value="Genomic_DNA"/>
</dbReference>
<dbReference type="Proteomes" id="UP000245667">
    <property type="component" value="Unassembled WGS sequence"/>
</dbReference>
<dbReference type="RefSeq" id="WP_109650155.1">
    <property type="nucleotide sequence ID" value="NZ_JACWLN010000004.1"/>
</dbReference>
<comment type="subcellular location">
    <subcellularLocation>
        <location evidence="1">Membrane</location>
        <topology evidence="1">Multi-pass membrane protein</topology>
    </subcellularLocation>
</comment>
<feature type="transmembrane region" description="Helical" evidence="5">
    <location>
        <begin position="40"/>
        <end position="65"/>
    </location>
</feature>
<evidence type="ECO:0000313" key="7">
    <source>
        <dbReference type="EMBL" id="MBD1261327.1"/>
    </source>
</evidence>
<keyword evidence="4 5" id="KW-0472">Membrane</keyword>
<feature type="transmembrane region" description="Helical" evidence="5">
    <location>
        <begin position="191"/>
        <end position="210"/>
    </location>
</feature>
<dbReference type="Pfam" id="PF00324">
    <property type="entry name" value="AA_permease"/>
    <property type="match status" value="1"/>
</dbReference>
<evidence type="ECO:0000256" key="4">
    <source>
        <dbReference type="ARBA" id="ARBA00023136"/>
    </source>
</evidence>
<feature type="transmembrane region" description="Helical" evidence="5">
    <location>
        <begin position="128"/>
        <end position="148"/>
    </location>
</feature>
<gene>
    <name evidence="7" type="ORF">HZY62_12050</name>
    <name evidence="8" type="ORF">LX92_01996</name>
</gene>
<evidence type="ECO:0000256" key="5">
    <source>
        <dbReference type="SAM" id="Phobius"/>
    </source>
</evidence>
<evidence type="ECO:0000313" key="10">
    <source>
        <dbReference type="Proteomes" id="UP000651837"/>
    </source>
</evidence>
<sequence length="734" mass="80856">MPEKKKFGTFAGVFTPSILTILGVIMYMRLGWVVGNAGLMGTLGIILIAHLIAVSTGLSVSSIATDKKIGAGGIYYVLSRSMGIPIGGSIGIALYVGTAFSIALYLIGFSESFNSYFGFGTTVDDLRITGTIALLALTVLAMISTSLALKAQFFILAAIAISLISIFLGTTEFAPHTVAMFSNDNSVSLEVVFAVFFPAVTGFTAGIAMSGDLKDPKKSIPIGTLAAIATGLIVYIVLAVFISFTVRPDVLRSDYNILMKIALFAPAVVAGIWGATLSSALGGILGGPRILQAMSIDKVTPRVFGKGRGSNNEPINALFLVFVIAEAGILIGELDVIARVVSMFYLTAYGFINISYFLESWANPDFQPSFKIKRWIGLLGFIACFSVMFKLDMIAMIAALVVITVLYYALQRKEVKIQSNDVWGSVWENVVNKGLKKIDAKEYQNTNWNPNIILFSGKSDHQKYLLELGKTVSGRTGIVTNFKLILDTKNNIPLRKTEQTIRDENFQELGIFGRQIKVDNIYSGITNIASTFGFSGVEPNTIMMGWPKGLENSIEYSKMTETLLHLDYNLLYLDFDRKAKFGNYGSVDFWWRETDSKNAEMMLNIARFIIASPRWDNPDIRVLFVNNNNVAVDLIHDKIAKLVEDLRVKVQIKIINNAVEQKPFYDIIAEESSSTDLTLVGIPDYKIEKQAEFVMKTNHLFKTIGSTLLVKASHNFNELDLDLTKNKTTEKQWV</sequence>
<name>A0A316DZ89_9FLAO</name>
<evidence type="ECO:0000256" key="2">
    <source>
        <dbReference type="ARBA" id="ARBA00022692"/>
    </source>
</evidence>
<dbReference type="GO" id="GO:0015377">
    <property type="term" value="F:chloride:monoatomic cation symporter activity"/>
    <property type="evidence" value="ECO:0007669"/>
    <property type="project" value="InterPro"/>
</dbReference>
<evidence type="ECO:0000313" key="9">
    <source>
        <dbReference type="Proteomes" id="UP000245667"/>
    </source>
</evidence>
<dbReference type="GO" id="GO:0016020">
    <property type="term" value="C:membrane"/>
    <property type="evidence" value="ECO:0007669"/>
    <property type="project" value="UniProtKB-SubCell"/>
</dbReference>
<dbReference type="EMBL" id="JACWLN010000004">
    <property type="protein sequence ID" value="MBD1261327.1"/>
    <property type="molecule type" value="Genomic_DNA"/>
</dbReference>
<keyword evidence="2 5" id="KW-0812">Transmembrane</keyword>
<proteinExistence type="predicted"/>
<evidence type="ECO:0000256" key="1">
    <source>
        <dbReference type="ARBA" id="ARBA00004141"/>
    </source>
</evidence>
<reference evidence="7 10" key="2">
    <citation type="submission" date="2020-07" db="EMBL/GenBank/DDBJ databases">
        <title>The draft genome sequence of Maribacter polysiphoniae KCTC 22021.</title>
        <authorList>
            <person name="Mu L."/>
        </authorList>
    </citation>
    <scope>NUCLEOTIDE SEQUENCE [LARGE SCALE GENOMIC DNA]</scope>
    <source>
        <strain evidence="7 10">KCTC 22021</strain>
    </source>
</reference>